<accession>A0ABS9W125</accession>
<feature type="domain" description="Dihydroneopterin aldolase/epimerase" evidence="8">
    <location>
        <begin position="24"/>
        <end position="138"/>
    </location>
</feature>
<evidence type="ECO:0000256" key="3">
    <source>
        <dbReference type="ARBA" id="ARBA00005708"/>
    </source>
</evidence>
<comment type="pathway">
    <text evidence="2">Cofactor biosynthesis; tetrahydrofolate biosynthesis; 2-amino-4-hydroxy-6-hydroxymethyl-7,8-dihydropteridine diphosphate from 7,8-dihydroneopterin triphosphate: step 3/4.</text>
</comment>
<evidence type="ECO:0000256" key="5">
    <source>
        <dbReference type="ARBA" id="ARBA00022909"/>
    </source>
</evidence>
<sequence length="141" mass="15196">MVGAEAGGGPLMLVPDSARGLRRVFVRRLDLQARLGVYPAEQEAAQRVFVDLEMLASEGAWAGTVGPDTLERVVDYAAAAEIACHIAAEGHVFLAETLAERIAMALLKHDERVVQVRITVEKPDILPDAAGVGVTVERRRI</sequence>
<dbReference type="SUPFAM" id="SSF55620">
    <property type="entry name" value="Tetrahydrobiopterin biosynthesis enzymes-like"/>
    <property type="match status" value="1"/>
</dbReference>
<evidence type="ECO:0000256" key="2">
    <source>
        <dbReference type="ARBA" id="ARBA00005013"/>
    </source>
</evidence>
<evidence type="ECO:0000259" key="8">
    <source>
        <dbReference type="SMART" id="SM00905"/>
    </source>
</evidence>
<dbReference type="InterPro" id="IPR006157">
    <property type="entry name" value="FolB_dom"/>
</dbReference>
<reference evidence="9 10" key="1">
    <citation type="submission" date="2022-03" db="EMBL/GenBank/DDBJ databases">
        <title>Complete genome analysis of Roseomonas KG 17.1 : a prolific producer of plant growth promoters.</title>
        <authorList>
            <person name="Saadouli I."/>
            <person name="Najjari A."/>
            <person name="Mosbah A."/>
            <person name="Ouzari H.I."/>
        </authorList>
    </citation>
    <scope>NUCLEOTIDE SEQUENCE [LARGE SCALE GENOMIC DNA]</scope>
    <source>
        <strain evidence="9 10">KG17-1</strain>
    </source>
</reference>
<proteinExistence type="inferred from homology"/>
<gene>
    <name evidence="9" type="ORF">MON41_04420</name>
</gene>
<dbReference type="PANTHER" id="PTHR42844">
    <property type="entry name" value="DIHYDRONEOPTERIN ALDOLASE 1-RELATED"/>
    <property type="match status" value="1"/>
</dbReference>
<evidence type="ECO:0000313" key="9">
    <source>
        <dbReference type="EMBL" id="MCI0753005.1"/>
    </source>
</evidence>
<comment type="caution">
    <text evidence="9">The sequence shown here is derived from an EMBL/GenBank/DDBJ whole genome shotgun (WGS) entry which is preliminary data.</text>
</comment>
<dbReference type="Gene3D" id="3.30.1130.10">
    <property type="match status" value="1"/>
</dbReference>
<dbReference type="Proteomes" id="UP001201985">
    <property type="component" value="Unassembled WGS sequence"/>
</dbReference>
<dbReference type="Pfam" id="PF02152">
    <property type="entry name" value="FolB"/>
    <property type="match status" value="1"/>
</dbReference>
<dbReference type="NCBIfam" id="TIGR00526">
    <property type="entry name" value="folB_dom"/>
    <property type="match status" value="1"/>
</dbReference>
<dbReference type="InterPro" id="IPR006156">
    <property type="entry name" value="Dihydroneopterin_aldolase"/>
</dbReference>
<dbReference type="RefSeq" id="WP_241792570.1">
    <property type="nucleotide sequence ID" value="NZ_JALBUU010000004.1"/>
</dbReference>
<protein>
    <recommendedName>
        <fullName evidence="4">dihydroneopterin aldolase</fullName>
        <ecNumber evidence="4">4.1.2.25</ecNumber>
    </recommendedName>
    <alternativeName>
        <fullName evidence="7">7,8-dihydroneopterin aldolase</fullName>
    </alternativeName>
</protein>
<keyword evidence="10" id="KW-1185">Reference proteome</keyword>
<dbReference type="SMART" id="SM00905">
    <property type="entry name" value="FolB"/>
    <property type="match status" value="1"/>
</dbReference>
<keyword evidence="6" id="KW-0456">Lyase</keyword>
<evidence type="ECO:0000256" key="1">
    <source>
        <dbReference type="ARBA" id="ARBA00001353"/>
    </source>
</evidence>
<organism evidence="9 10">
    <name type="scientific">Teichococcus vastitatis</name>
    <dbReference type="NCBI Taxonomy" id="2307076"/>
    <lineage>
        <taxon>Bacteria</taxon>
        <taxon>Pseudomonadati</taxon>
        <taxon>Pseudomonadota</taxon>
        <taxon>Alphaproteobacteria</taxon>
        <taxon>Acetobacterales</taxon>
        <taxon>Roseomonadaceae</taxon>
        <taxon>Roseomonas</taxon>
    </lineage>
</organism>
<dbReference type="PANTHER" id="PTHR42844:SF1">
    <property type="entry name" value="DIHYDRONEOPTERIN ALDOLASE 1-RELATED"/>
    <property type="match status" value="1"/>
</dbReference>
<comment type="similarity">
    <text evidence="3">Belongs to the DHNA family.</text>
</comment>
<evidence type="ECO:0000256" key="7">
    <source>
        <dbReference type="ARBA" id="ARBA00032903"/>
    </source>
</evidence>
<keyword evidence="5" id="KW-0289">Folate biosynthesis</keyword>
<dbReference type="InterPro" id="IPR043133">
    <property type="entry name" value="GTP-CH-I_C/QueF"/>
</dbReference>
<dbReference type="EC" id="4.1.2.25" evidence="4"/>
<evidence type="ECO:0000256" key="6">
    <source>
        <dbReference type="ARBA" id="ARBA00023239"/>
    </source>
</evidence>
<comment type="catalytic activity">
    <reaction evidence="1">
        <text>7,8-dihydroneopterin = 6-hydroxymethyl-7,8-dihydropterin + glycolaldehyde</text>
        <dbReference type="Rhea" id="RHEA:10540"/>
        <dbReference type="ChEBI" id="CHEBI:17001"/>
        <dbReference type="ChEBI" id="CHEBI:17071"/>
        <dbReference type="ChEBI" id="CHEBI:44841"/>
        <dbReference type="EC" id="4.1.2.25"/>
    </reaction>
</comment>
<dbReference type="EMBL" id="JALBUU010000004">
    <property type="protein sequence ID" value="MCI0753005.1"/>
    <property type="molecule type" value="Genomic_DNA"/>
</dbReference>
<evidence type="ECO:0000313" key="10">
    <source>
        <dbReference type="Proteomes" id="UP001201985"/>
    </source>
</evidence>
<name>A0ABS9W125_9PROT</name>
<evidence type="ECO:0000256" key="4">
    <source>
        <dbReference type="ARBA" id="ARBA00013043"/>
    </source>
</evidence>